<dbReference type="InterPro" id="IPR015421">
    <property type="entry name" value="PyrdxlP-dep_Trfase_major"/>
</dbReference>
<dbReference type="GO" id="GO:0030170">
    <property type="term" value="F:pyridoxal phosphate binding"/>
    <property type="evidence" value="ECO:0007669"/>
    <property type="project" value="UniProtKB-UniRule"/>
</dbReference>
<dbReference type="GO" id="GO:0035999">
    <property type="term" value="P:tetrahydrofolate interconversion"/>
    <property type="evidence" value="ECO:0007669"/>
    <property type="project" value="UniProtKB-UniRule"/>
</dbReference>
<dbReference type="AlphaFoldDB" id="A0A975Y4F9"/>
<dbReference type="EMBL" id="CP021056">
    <property type="protein sequence ID" value="QXE23146.1"/>
    <property type="molecule type" value="Genomic_DNA"/>
</dbReference>
<dbReference type="CDD" id="cd00378">
    <property type="entry name" value="SHMT"/>
    <property type="match status" value="1"/>
</dbReference>
<feature type="binding site" evidence="12">
    <location>
        <position position="122"/>
    </location>
    <ligand>
        <name>(6S)-5,6,7,8-tetrahydrofolate</name>
        <dbReference type="ChEBI" id="CHEBI:57453"/>
    </ligand>
</feature>
<dbReference type="InterPro" id="IPR019798">
    <property type="entry name" value="Ser_HO-MeTrfase_PLP_BS"/>
</dbReference>
<dbReference type="EC" id="2.1.2.1" evidence="12"/>
<comment type="pathway">
    <text evidence="12">Amino-acid biosynthesis; glycine biosynthesis; glycine from L-serine: step 1/1.</text>
</comment>
<evidence type="ECO:0000256" key="5">
    <source>
        <dbReference type="ARBA" id="ARBA00011738"/>
    </source>
</evidence>
<evidence type="ECO:0000256" key="10">
    <source>
        <dbReference type="ARBA" id="ARBA00022898"/>
    </source>
</evidence>
<feature type="binding site" evidence="12">
    <location>
        <begin position="355"/>
        <end position="357"/>
    </location>
    <ligand>
        <name>(6S)-5,6,7,8-tetrahydrofolate</name>
        <dbReference type="ChEBI" id="CHEBI:57453"/>
    </ligand>
</feature>
<proteinExistence type="inferred from homology"/>
<comment type="subunit">
    <text evidence="5 12">Homodimer.</text>
</comment>
<evidence type="ECO:0000256" key="11">
    <source>
        <dbReference type="ARBA" id="ARBA00054606"/>
    </source>
</evidence>
<dbReference type="InterPro" id="IPR039429">
    <property type="entry name" value="SHMT-like_dom"/>
</dbReference>
<keyword evidence="8 12" id="KW-0028">Amino-acid biosynthesis</keyword>
<name>A0A975Y4F9_9NOST</name>
<dbReference type="InterPro" id="IPR015422">
    <property type="entry name" value="PyrdxlP-dep_Trfase_small"/>
</dbReference>
<feature type="binding site" evidence="12">
    <location>
        <begin position="126"/>
        <end position="128"/>
    </location>
    <ligand>
        <name>(6S)-5,6,7,8-tetrahydrofolate</name>
        <dbReference type="ChEBI" id="CHEBI:57453"/>
    </ligand>
</feature>
<dbReference type="Pfam" id="PF00464">
    <property type="entry name" value="SHMT"/>
    <property type="match status" value="1"/>
</dbReference>
<feature type="site" description="Plays an important role in substrate specificity" evidence="12">
    <location>
        <position position="230"/>
    </location>
</feature>
<comment type="catalytic activity">
    <reaction evidence="1 12">
        <text>(6R)-5,10-methylene-5,6,7,8-tetrahydrofolate + glycine + H2O = (6S)-5,6,7,8-tetrahydrofolate + L-serine</text>
        <dbReference type="Rhea" id="RHEA:15481"/>
        <dbReference type="ChEBI" id="CHEBI:15377"/>
        <dbReference type="ChEBI" id="CHEBI:15636"/>
        <dbReference type="ChEBI" id="CHEBI:33384"/>
        <dbReference type="ChEBI" id="CHEBI:57305"/>
        <dbReference type="ChEBI" id="CHEBI:57453"/>
        <dbReference type="EC" id="2.1.2.1"/>
    </reaction>
</comment>
<dbReference type="Gene3D" id="3.90.1150.10">
    <property type="entry name" value="Aspartate Aminotransferase, domain 1"/>
    <property type="match status" value="1"/>
</dbReference>
<comment type="similarity">
    <text evidence="4 12">Belongs to the SHMT family.</text>
</comment>
<evidence type="ECO:0000256" key="7">
    <source>
        <dbReference type="ARBA" id="ARBA00022563"/>
    </source>
</evidence>
<dbReference type="HAMAP" id="MF_00051">
    <property type="entry name" value="SHMT"/>
    <property type="match status" value="1"/>
</dbReference>
<dbReference type="SUPFAM" id="SSF53383">
    <property type="entry name" value="PLP-dependent transferases"/>
    <property type="match status" value="1"/>
</dbReference>
<feature type="modified residue" description="N6-(pyridoxal phosphate)lysine" evidence="12 13">
    <location>
        <position position="231"/>
    </location>
</feature>
<sequence length="427" mass="46256">MTKTNSDFLQSSDPAVNDLINQELQRQRDHLELIASENFTSPSVLAAQGSVLTNKYAEGLPGKRYYGGCEFIDKIEQIAIDRAKQLFGAAHANVQPHSGAQANFAVFLTLLEPGDTIMGMDLSHGGHLTHGSPVNVSGKWFQVRHYGVSQATEQLDYDQIRDLALKERPKLMICGYSAYPRIIDFEKFRAIADEVGAYLLADIAHIAGLVATGHHPNPLPYCDVVTTTTHKTLRGPRGGLILTRDAELGKKLDKSVFPGTQGGPLEHVIAGKAVAFGEALKPEFTTYSGQVIENARALATQLQNRGIKLVSDGTDNHLMLVDLRSIGMTGKKADQLVSGVNITANKNTVPFDPESPFVTSGLRLGSPAMTTRGLGTAEFTEIGNIIADRLLSPDSEAVAHDCRQRVAALCDRFPLYPHLEIPVPVLA</sequence>
<organism evidence="15 16">
    <name type="scientific">Richelia sinica FACHB-800</name>
    <dbReference type="NCBI Taxonomy" id="1357546"/>
    <lineage>
        <taxon>Bacteria</taxon>
        <taxon>Bacillati</taxon>
        <taxon>Cyanobacteriota</taxon>
        <taxon>Cyanophyceae</taxon>
        <taxon>Nostocales</taxon>
        <taxon>Nostocaceae</taxon>
        <taxon>Richelia</taxon>
    </lineage>
</organism>
<dbReference type="FunFam" id="3.40.640.10:FF:000001">
    <property type="entry name" value="Serine hydroxymethyltransferase"/>
    <property type="match status" value="1"/>
</dbReference>
<keyword evidence="9 12" id="KW-0808">Transferase</keyword>
<evidence type="ECO:0000256" key="13">
    <source>
        <dbReference type="PIRSR" id="PIRSR000412-50"/>
    </source>
</evidence>
<dbReference type="PANTHER" id="PTHR11680">
    <property type="entry name" value="SERINE HYDROXYMETHYLTRANSFERASE"/>
    <property type="match status" value="1"/>
</dbReference>
<dbReference type="InterPro" id="IPR049943">
    <property type="entry name" value="Ser_HO-MeTrfase-like"/>
</dbReference>
<accession>A0A975Y4F9</accession>
<evidence type="ECO:0000256" key="12">
    <source>
        <dbReference type="HAMAP-Rule" id="MF_00051"/>
    </source>
</evidence>
<feature type="domain" description="Serine hydroxymethyltransferase-like" evidence="14">
    <location>
        <begin position="9"/>
        <end position="386"/>
    </location>
</feature>
<evidence type="ECO:0000256" key="9">
    <source>
        <dbReference type="ARBA" id="ARBA00022679"/>
    </source>
</evidence>
<dbReference type="PANTHER" id="PTHR11680:SF35">
    <property type="entry name" value="SERINE HYDROXYMETHYLTRANSFERASE 1"/>
    <property type="match status" value="1"/>
</dbReference>
<evidence type="ECO:0000256" key="4">
    <source>
        <dbReference type="ARBA" id="ARBA00006376"/>
    </source>
</evidence>
<comment type="cofactor">
    <cofactor evidence="2 12 13">
        <name>pyridoxal 5'-phosphate</name>
        <dbReference type="ChEBI" id="CHEBI:597326"/>
    </cofactor>
</comment>
<dbReference type="PIRSF" id="PIRSF000412">
    <property type="entry name" value="SHMT"/>
    <property type="match status" value="1"/>
</dbReference>
<evidence type="ECO:0000256" key="2">
    <source>
        <dbReference type="ARBA" id="ARBA00001933"/>
    </source>
</evidence>
<keyword evidence="10 12" id="KW-0663">Pyridoxal phosphate</keyword>
<evidence type="ECO:0000256" key="3">
    <source>
        <dbReference type="ARBA" id="ARBA00004496"/>
    </source>
</evidence>
<evidence type="ECO:0000256" key="8">
    <source>
        <dbReference type="ARBA" id="ARBA00022605"/>
    </source>
</evidence>
<reference evidence="15" key="1">
    <citation type="submission" date="2017-04" db="EMBL/GenBank/DDBJ databases">
        <title>Genome deletions in a multicellular cyanobacterial endosymbiont for morphological adaptation in marine diatoms.</title>
        <authorList>
            <person name="Wang Y."/>
            <person name="Gao H."/>
            <person name="Li R."/>
            <person name="Xu X."/>
        </authorList>
    </citation>
    <scope>NUCLEOTIDE SEQUENCE</scope>
    <source>
        <strain evidence="15">FACHB 800</strain>
    </source>
</reference>
<evidence type="ECO:0000313" key="15">
    <source>
        <dbReference type="EMBL" id="QXE23146.1"/>
    </source>
</evidence>
<dbReference type="FunFam" id="3.90.1150.10:FF:000003">
    <property type="entry name" value="Serine hydroxymethyltransferase"/>
    <property type="match status" value="1"/>
</dbReference>
<dbReference type="GO" id="GO:0005829">
    <property type="term" value="C:cytosol"/>
    <property type="evidence" value="ECO:0007669"/>
    <property type="project" value="TreeGrafter"/>
</dbReference>
<comment type="function">
    <text evidence="11">Catalyzes the reversible interconversion of serine and glycine with tetrahydrofolate (THF) serving as the one-carbon carrier. This reaction serves as the major source of one-carbon groups required for the biosynthesis of purines, thymidylate, methionine, and other important biomolecules. Also exhibits THF-independent aldolase activity toward beta-hydroxyamino acids, producing glycine and aldehydes, via a retro-aldol mechanism. Thus, is able to catalyze the cleavage of L-allo-threonine.</text>
</comment>
<comment type="subcellular location">
    <subcellularLocation>
        <location evidence="3 12">Cytoplasm</location>
    </subcellularLocation>
</comment>
<keyword evidence="16" id="KW-1185">Reference proteome</keyword>
<evidence type="ECO:0000256" key="6">
    <source>
        <dbReference type="ARBA" id="ARBA00022490"/>
    </source>
</evidence>
<comment type="caution">
    <text evidence="12">Lacks conserved residue(s) required for the propagation of feature annotation.</text>
</comment>
<dbReference type="InterPro" id="IPR001085">
    <property type="entry name" value="Ser_HO-MeTrfase"/>
</dbReference>
<evidence type="ECO:0000259" key="14">
    <source>
        <dbReference type="Pfam" id="PF00464"/>
    </source>
</evidence>
<dbReference type="NCBIfam" id="NF000586">
    <property type="entry name" value="PRK00011.1"/>
    <property type="match status" value="1"/>
</dbReference>
<keyword evidence="7 12" id="KW-0554">One-carbon metabolism</keyword>
<dbReference type="Gene3D" id="3.40.640.10">
    <property type="entry name" value="Type I PLP-dependent aspartate aminotransferase-like (Major domain)"/>
    <property type="match status" value="1"/>
</dbReference>
<dbReference type="GO" id="GO:0019264">
    <property type="term" value="P:glycine biosynthetic process from serine"/>
    <property type="evidence" value="ECO:0007669"/>
    <property type="project" value="UniProtKB-UniRule"/>
</dbReference>
<dbReference type="PROSITE" id="PS00096">
    <property type="entry name" value="SHMT"/>
    <property type="match status" value="1"/>
</dbReference>
<dbReference type="Proteomes" id="UP000683511">
    <property type="component" value="Chromosome"/>
</dbReference>
<keyword evidence="6 12" id="KW-0963">Cytoplasm</keyword>
<comment type="pathway">
    <text evidence="12">One-carbon metabolism; tetrahydrofolate interconversion.</text>
</comment>
<dbReference type="KEGG" id="rsin:B6N60_01835"/>
<evidence type="ECO:0000313" key="16">
    <source>
        <dbReference type="Proteomes" id="UP000683511"/>
    </source>
</evidence>
<evidence type="ECO:0000256" key="1">
    <source>
        <dbReference type="ARBA" id="ARBA00001528"/>
    </source>
</evidence>
<protein>
    <recommendedName>
        <fullName evidence="12">Serine hydroxymethyltransferase</fullName>
        <shortName evidence="12">SHMT</shortName>
        <shortName evidence="12">Serine methylase</shortName>
        <ecNumber evidence="12">2.1.2.1</ecNumber>
    </recommendedName>
</protein>
<dbReference type="RefSeq" id="WP_190603774.1">
    <property type="nucleotide sequence ID" value="NZ_CP021056.1"/>
</dbReference>
<gene>
    <name evidence="12" type="primary">glyA</name>
    <name evidence="15" type="ORF">B6N60_01835</name>
</gene>
<dbReference type="GO" id="GO:0004372">
    <property type="term" value="F:glycine hydroxymethyltransferase activity"/>
    <property type="evidence" value="ECO:0007669"/>
    <property type="project" value="UniProtKB-UniRule"/>
</dbReference>
<dbReference type="InterPro" id="IPR015424">
    <property type="entry name" value="PyrdxlP-dep_Trfase"/>
</dbReference>